<organism evidence="1 2">
    <name type="scientific">Larinioides sclopetarius</name>
    <dbReference type="NCBI Taxonomy" id="280406"/>
    <lineage>
        <taxon>Eukaryota</taxon>
        <taxon>Metazoa</taxon>
        <taxon>Ecdysozoa</taxon>
        <taxon>Arthropoda</taxon>
        <taxon>Chelicerata</taxon>
        <taxon>Arachnida</taxon>
        <taxon>Araneae</taxon>
        <taxon>Araneomorphae</taxon>
        <taxon>Entelegynae</taxon>
        <taxon>Araneoidea</taxon>
        <taxon>Araneidae</taxon>
        <taxon>Larinioides</taxon>
    </lineage>
</organism>
<evidence type="ECO:0000313" key="1">
    <source>
        <dbReference type="EMBL" id="CAL1294991.1"/>
    </source>
</evidence>
<sequence length="63" mass="7324">NSLEIVPENWTNELLATQDFVFEIQRLVKAFAEPANDWLSIRARILASSGCYEKVMRKLKKQN</sequence>
<feature type="non-terminal residue" evidence="1">
    <location>
        <position position="1"/>
    </location>
</feature>
<keyword evidence="2" id="KW-1185">Reference proteome</keyword>
<proteinExistence type="predicted"/>
<reference evidence="1 2" key="1">
    <citation type="submission" date="2024-04" db="EMBL/GenBank/DDBJ databases">
        <authorList>
            <person name="Rising A."/>
            <person name="Reimegard J."/>
            <person name="Sonavane S."/>
            <person name="Akerstrom W."/>
            <person name="Nylinder S."/>
            <person name="Hedman E."/>
            <person name="Kallberg Y."/>
        </authorList>
    </citation>
    <scope>NUCLEOTIDE SEQUENCE [LARGE SCALE GENOMIC DNA]</scope>
</reference>
<accession>A0AAV2BFI1</accession>
<dbReference type="EMBL" id="CAXIEN010000359">
    <property type="protein sequence ID" value="CAL1294991.1"/>
    <property type="molecule type" value="Genomic_DNA"/>
</dbReference>
<gene>
    <name evidence="1" type="ORF">LARSCL_LOCUS19035</name>
</gene>
<evidence type="ECO:0000313" key="2">
    <source>
        <dbReference type="Proteomes" id="UP001497382"/>
    </source>
</evidence>
<name>A0AAV2BFI1_9ARAC</name>
<dbReference type="Proteomes" id="UP001497382">
    <property type="component" value="Unassembled WGS sequence"/>
</dbReference>
<comment type="caution">
    <text evidence="1">The sequence shown here is derived from an EMBL/GenBank/DDBJ whole genome shotgun (WGS) entry which is preliminary data.</text>
</comment>
<dbReference type="AlphaFoldDB" id="A0AAV2BFI1"/>
<protein>
    <submittedName>
        <fullName evidence="1">Uncharacterized protein</fullName>
    </submittedName>
</protein>